<reference evidence="1 2" key="1">
    <citation type="submission" date="2017-08" db="EMBL/GenBank/DDBJ databases">
        <authorList>
            <person name="de Groot N.N."/>
        </authorList>
    </citation>
    <scope>NUCLEOTIDE SEQUENCE [LARGE SCALE GENOMIC DNA]</scope>
    <source>
        <strain evidence="1 2">JC228</strain>
    </source>
</reference>
<dbReference type="RefSeq" id="WP_097158859.1">
    <property type="nucleotide sequence ID" value="NZ_JBEPMQ010000004.1"/>
</dbReference>
<name>A0A285CUE0_9BACI</name>
<dbReference type="OrthoDB" id="2973530at2"/>
<sequence length="64" mass="7488">MKNRSVTVSFSEEHSPETGIWLFRIMERIVLDQLNIDPVLKGKLLYSNQEQITKFISEFDKGDD</sequence>
<dbReference type="EMBL" id="OAOP01000005">
    <property type="protein sequence ID" value="SNX71180.1"/>
    <property type="molecule type" value="Genomic_DNA"/>
</dbReference>
<proteinExistence type="predicted"/>
<evidence type="ECO:0000313" key="1">
    <source>
        <dbReference type="EMBL" id="SNX71180.1"/>
    </source>
</evidence>
<dbReference type="Proteomes" id="UP000219546">
    <property type="component" value="Unassembled WGS sequence"/>
</dbReference>
<gene>
    <name evidence="1" type="ORF">SAMN05877753_10516</name>
</gene>
<protein>
    <submittedName>
        <fullName evidence="1">Uncharacterized protein</fullName>
    </submittedName>
</protein>
<keyword evidence="2" id="KW-1185">Reference proteome</keyword>
<dbReference type="AlphaFoldDB" id="A0A285CUE0"/>
<organism evidence="1 2">
    <name type="scientific">Bacillus oleivorans</name>
    <dbReference type="NCBI Taxonomy" id="1448271"/>
    <lineage>
        <taxon>Bacteria</taxon>
        <taxon>Bacillati</taxon>
        <taxon>Bacillota</taxon>
        <taxon>Bacilli</taxon>
        <taxon>Bacillales</taxon>
        <taxon>Bacillaceae</taxon>
        <taxon>Bacillus</taxon>
    </lineage>
</organism>
<accession>A0A285CUE0</accession>
<evidence type="ECO:0000313" key="2">
    <source>
        <dbReference type="Proteomes" id="UP000219546"/>
    </source>
</evidence>